<dbReference type="WBParaSite" id="ES5_v2.g21938.t1">
    <property type="protein sequence ID" value="ES5_v2.g21938.t1"/>
    <property type="gene ID" value="ES5_v2.g21938"/>
</dbReference>
<sequence>MSTNDNITNSVAVSDEDEILVDVDGVQYPKEEVVISHDPIIFEENVTITLGQPHSLVADGLINFCMGNIHSGNDTFLETHRLSGDELKNACHKFRGVQPGYARTIKKWKSDNPTAIENITIVCELESDFMAFHHQIPAIDTIVDFSPKGVDDFFPSLQYTTQDYLPPAQDGYVEAQYSTYTVNQYPTEEPYEYNENEATRKVDMSMNVERSENMYDQRSLIRDLQLRGEEPDAKEIHDLYQDMFYLPDGGIRLQLSRNLSPTMLPLEEPDGRIRQYRLTTQTKNGEKLAAAGRRPNDMPFIDAVPILIQPDEKTITTDFIQRAGRQFDAETFGVNEEDVQNGDEVKREMIYHPQ</sequence>
<organism evidence="1 2">
    <name type="scientific">Panagrolaimus sp. ES5</name>
    <dbReference type="NCBI Taxonomy" id="591445"/>
    <lineage>
        <taxon>Eukaryota</taxon>
        <taxon>Metazoa</taxon>
        <taxon>Ecdysozoa</taxon>
        <taxon>Nematoda</taxon>
        <taxon>Chromadorea</taxon>
        <taxon>Rhabditida</taxon>
        <taxon>Tylenchina</taxon>
        <taxon>Panagrolaimomorpha</taxon>
        <taxon>Panagrolaimoidea</taxon>
        <taxon>Panagrolaimidae</taxon>
        <taxon>Panagrolaimus</taxon>
    </lineage>
</organism>
<evidence type="ECO:0000313" key="1">
    <source>
        <dbReference type="Proteomes" id="UP000887579"/>
    </source>
</evidence>
<protein>
    <submittedName>
        <fullName evidence="2">Uncharacterized protein</fullName>
    </submittedName>
</protein>
<proteinExistence type="predicted"/>
<reference evidence="2" key="1">
    <citation type="submission" date="2022-11" db="UniProtKB">
        <authorList>
            <consortium name="WormBaseParasite"/>
        </authorList>
    </citation>
    <scope>IDENTIFICATION</scope>
</reference>
<dbReference type="Proteomes" id="UP000887579">
    <property type="component" value="Unplaced"/>
</dbReference>
<evidence type="ECO:0000313" key="2">
    <source>
        <dbReference type="WBParaSite" id="ES5_v2.g21938.t1"/>
    </source>
</evidence>
<name>A0AC34FX88_9BILA</name>
<accession>A0AC34FX88</accession>